<reference evidence="1" key="1">
    <citation type="journal article" date="2014" name="Int. J. Syst. Evol. Microbiol.">
        <title>Complete genome sequence of Corynebacterium casei LMG S-19264T (=DSM 44701T), isolated from a smear-ripened cheese.</title>
        <authorList>
            <consortium name="US DOE Joint Genome Institute (JGI-PGF)"/>
            <person name="Walter F."/>
            <person name="Albersmeier A."/>
            <person name="Kalinowski J."/>
            <person name="Ruckert C."/>
        </authorList>
    </citation>
    <scope>NUCLEOTIDE SEQUENCE</scope>
    <source>
        <strain evidence="1">CGMCC 1.16548</strain>
    </source>
</reference>
<dbReference type="EMBL" id="BNAI01000002">
    <property type="protein sequence ID" value="GHF15278.1"/>
    <property type="molecule type" value="Genomic_DNA"/>
</dbReference>
<evidence type="ECO:0000313" key="2">
    <source>
        <dbReference type="Proteomes" id="UP000617531"/>
    </source>
</evidence>
<evidence type="ECO:0000313" key="1">
    <source>
        <dbReference type="EMBL" id="GHF15278.1"/>
    </source>
</evidence>
<dbReference type="AlphaFoldDB" id="A0A8J3GQK5"/>
<dbReference type="Proteomes" id="UP000617531">
    <property type="component" value="Unassembled WGS sequence"/>
</dbReference>
<protein>
    <submittedName>
        <fullName evidence="1">Uncharacterized protein</fullName>
    </submittedName>
</protein>
<dbReference type="RefSeq" id="WP_191282867.1">
    <property type="nucleotide sequence ID" value="NZ_BNAI01000002.1"/>
</dbReference>
<accession>A0A8J3GQK5</accession>
<comment type="caution">
    <text evidence="1">The sequence shown here is derived from an EMBL/GenBank/DDBJ whole genome shotgun (WGS) entry which is preliminary data.</text>
</comment>
<sequence length="410" mass="43794">MRLVVLADSDSYVKWGAALAGTLPPEWERELLVVESPIVVSDAQLATALAGSGIAAGERIVLPDIAARLAVDPPDAVLVATPGPIARVLTRIVADLSPRPVVVTGLPGISIPTTRKALLYRRQADLVVLHSRREVREFARLAQAKGWDHRFGLATLPFASRRPAAGSDLVFAAQAIVPAERSDRLLVAAMLRDAALADPTRRVVVKVRALAGENQTHPERDGYPDLIAELGPVPRNLVVSAAPMAEALDTAAGLVTVSSTAVVEAIARRIPAVVIATFGVRRSLINPVFVGSGLFGGRDAVVGRDFRHPDPGWLDDNYFHNPATDDWAITLETLVAARRAGELEPRPAQLPPGGRLRAAWDRKRAFGEADRSLGGLVALAVGMPARGVVRLHRRVRGRLSAWRSLRASAG</sequence>
<name>A0A8J3GQK5_9MICO</name>
<organism evidence="1 2">
    <name type="scientific">Pseudolysinimonas yzui</name>
    <dbReference type="NCBI Taxonomy" id="2708254"/>
    <lineage>
        <taxon>Bacteria</taxon>
        <taxon>Bacillati</taxon>
        <taxon>Actinomycetota</taxon>
        <taxon>Actinomycetes</taxon>
        <taxon>Micrococcales</taxon>
        <taxon>Microbacteriaceae</taxon>
        <taxon>Pseudolysinimonas</taxon>
    </lineage>
</organism>
<gene>
    <name evidence="1" type="ORF">GCM10011600_15340</name>
</gene>
<dbReference type="InterPro" id="IPR046561">
    <property type="entry name" value="DUF6716"/>
</dbReference>
<keyword evidence="2" id="KW-1185">Reference proteome</keyword>
<dbReference type="Pfam" id="PF20471">
    <property type="entry name" value="DUF6716"/>
    <property type="match status" value="1"/>
</dbReference>
<reference evidence="1" key="2">
    <citation type="submission" date="2020-09" db="EMBL/GenBank/DDBJ databases">
        <authorList>
            <person name="Sun Q."/>
            <person name="Zhou Y."/>
        </authorList>
    </citation>
    <scope>NUCLEOTIDE SEQUENCE</scope>
    <source>
        <strain evidence="1">CGMCC 1.16548</strain>
    </source>
</reference>
<proteinExistence type="predicted"/>